<feature type="signal peptide" evidence="1">
    <location>
        <begin position="1"/>
        <end position="18"/>
    </location>
</feature>
<evidence type="ECO:0000313" key="4">
    <source>
        <dbReference type="Proteomes" id="UP000468943"/>
    </source>
</evidence>
<evidence type="ECO:0000256" key="1">
    <source>
        <dbReference type="SAM" id="SignalP"/>
    </source>
</evidence>
<dbReference type="PROSITE" id="PS51257">
    <property type="entry name" value="PROKAR_LIPOPROTEIN"/>
    <property type="match status" value="1"/>
</dbReference>
<organism evidence="3 4">
    <name type="scientific">Pontixanthobacter gangjinensis</name>
    <dbReference type="NCBI Taxonomy" id="1028742"/>
    <lineage>
        <taxon>Bacteria</taxon>
        <taxon>Pseudomonadati</taxon>
        <taxon>Pseudomonadota</taxon>
        <taxon>Alphaproteobacteria</taxon>
        <taxon>Sphingomonadales</taxon>
        <taxon>Erythrobacteraceae</taxon>
        <taxon>Pontixanthobacter</taxon>
    </lineage>
</organism>
<evidence type="ECO:0000259" key="2">
    <source>
        <dbReference type="Pfam" id="PF13590"/>
    </source>
</evidence>
<reference evidence="3 4" key="1">
    <citation type="submission" date="2019-12" db="EMBL/GenBank/DDBJ databases">
        <title>Genomic-based taxomic classification of the family Erythrobacteraceae.</title>
        <authorList>
            <person name="Xu L."/>
        </authorList>
    </citation>
    <scope>NUCLEOTIDE SEQUENCE [LARGE SCALE GENOMIC DNA]</scope>
    <source>
        <strain evidence="3 4">JCM 17802</strain>
    </source>
</reference>
<dbReference type="RefSeq" id="WP_160597285.1">
    <property type="nucleotide sequence ID" value="NZ_WTYS01000001.1"/>
</dbReference>
<keyword evidence="1" id="KW-0732">Signal</keyword>
<dbReference type="Proteomes" id="UP000468943">
    <property type="component" value="Unassembled WGS sequence"/>
</dbReference>
<sequence length="204" mass="20787">MKFSTFALSAFGAIAVSACVAGPRIDPVEVTRFHSAQAQLGTGTIFIESAPGMEGEDSDPVEAAAFKSAIAAELTELGYREVPRAQAQQIAQVRVNRYVAQAAQRRSPVSVGAGGSAGSYGSGVGLGIGINLGGGKRGMIGTDIAVMIRDAGTGDAVWEGRASISVSDNSQLADNGPNAKAIADALFSEFPGNNGETVEVRVAN</sequence>
<dbReference type="EMBL" id="WTYS01000001">
    <property type="protein sequence ID" value="MXO56031.1"/>
    <property type="molecule type" value="Genomic_DNA"/>
</dbReference>
<comment type="caution">
    <text evidence="3">The sequence shown here is derived from an EMBL/GenBank/DDBJ whole genome shotgun (WGS) entry which is preliminary data.</text>
</comment>
<gene>
    <name evidence="3" type="ORF">GRI36_03955</name>
</gene>
<name>A0A6I4SJI0_9SPHN</name>
<dbReference type="AlphaFoldDB" id="A0A6I4SJI0"/>
<dbReference type="InterPro" id="IPR025411">
    <property type="entry name" value="DUF4136"/>
</dbReference>
<keyword evidence="4" id="KW-1185">Reference proteome</keyword>
<dbReference type="OrthoDB" id="7428103at2"/>
<dbReference type="Pfam" id="PF13590">
    <property type="entry name" value="DUF4136"/>
    <property type="match status" value="1"/>
</dbReference>
<feature type="chain" id="PRO_5026097552" evidence="1">
    <location>
        <begin position="19"/>
        <end position="204"/>
    </location>
</feature>
<protein>
    <submittedName>
        <fullName evidence="3">DUF4136 domain-containing protein</fullName>
    </submittedName>
</protein>
<feature type="domain" description="DUF4136" evidence="2">
    <location>
        <begin position="56"/>
        <end position="192"/>
    </location>
</feature>
<evidence type="ECO:0000313" key="3">
    <source>
        <dbReference type="EMBL" id="MXO56031.1"/>
    </source>
</evidence>
<proteinExistence type="predicted"/>
<accession>A0A6I4SJI0</accession>